<feature type="active site" description="Schiff-base intermediate with substrate" evidence="9">
    <location>
        <position position="199"/>
    </location>
</feature>
<dbReference type="GO" id="GO:0006782">
    <property type="term" value="P:protoporphyrinogen IX biosynthetic process"/>
    <property type="evidence" value="ECO:0007669"/>
    <property type="project" value="UniProtKB-UniPathway"/>
</dbReference>
<protein>
    <recommendedName>
        <fullName evidence="4 13">Delta-aminolevulinic acid dehydratase</fullName>
        <ecNumber evidence="3 13">4.2.1.24</ecNumber>
    </recommendedName>
</protein>
<evidence type="ECO:0000256" key="14">
    <source>
        <dbReference type="RuleBase" id="RU004161"/>
    </source>
</evidence>
<evidence type="ECO:0000256" key="10">
    <source>
        <dbReference type="PIRSR" id="PIRSR001415-2"/>
    </source>
</evidence>
<dbReference type="AlphaFoldDB" id="A0A328CA58"/>
<gene>
    <name evidence="15" type="ORF">DL240_03855</name>
</gene>
<dbReference type="PROSITE" id="PS00169">
    <property type="entry name" value="D_ALA_DEHYDRATASE"/>
    <property type="match status" value="1"/>
</dbReference>
<name>A0A328CA58_9DELT</name>
<feature type="binding site" evidence="11">
    <location>
        <position position="125"/>
    </location>
    <ligand>
        <name>Zn(2+)</name>
        <dbReference type="ChEBI" id="CHEBI:29105"/>
        <note>catalytic</note>
    </ligand>
</feature>
<dbReference type="PRINTS" id="PR00144">
    <property type="entry name" value="DALDHYDRTASE"/>
</dbReference>
<evidence type="ECO:0000256" key="13">
    <source>
        <dbReference type="RuleBase" id="RU000515"/>
    </source>
</evidence>
<dbReference type="PIRSF" id="PIRSF001415">
    <property type="entry name" value="Porphbilin_synth"/>
    <property type="match status" value="1"/>
</dbReference>
<feature type="binding site" evidence="10">
    <location>
        <position position="278"/>
    </location>
    <ligand>
        <name>5-aminolevulinate</name>
        <dbReference type="ChEBI" id="CHEBI:356416"/>
        <label>2</label>
    </ligand>
</feature>
<feature type="binding site" evidence="10">
    <location>
        <position position="209"/>
    </location>
    <ligand>
        <name>5-aminolevulinate</name>
        <dbReference type="ChEBI" id="CHEBI:356416"/>
        <label>1</label>
    </ligand>
</feature>
<dbReference type="GO" id="GO:0008270">
    <property type="term" value="F:zinc ion binding"/>
    <property type="evidence" value="ECO:0007669"/>
    <property type="project" value="TreeGrafter"/>
</dbReference>
<dbReference type="GO" id="GO:0005829">
    <property type="term" value="C:cytosol"/>
    <property type="evidence" value="ECO:0007669"/>
    <property type="project" value="TreeGrafter"/>
</dbReference>
<dbReference type="InterPro" id="IPR013785">
    <property type="entry name" value="Aldolase_TIM"/>
</dbReference>
<keyword evidence="12" id="KW-0460">Magnesium</keyword>
<evidence type="ECO:0000256" key="3">
    <source>
        <dbReference type="ARBA" id="ARBA00012053"/>
    </source>
</evidence>
<evidence type="ECO:0000256" key="7">
    <source>
        <dbReference type="ARBA" id="ARBA00023244"/>
    </source>
</evidence>
<evidence type="ECO:0000256" key="2">
    <source>
        <dbReference type="ARBA" id="ARBA00008055"/>
    </source>
</evidence>
<comment type="pathway">
    <text evidence="1">Porphyrin-containing compound metabolism; protoporphyrin-IX biosynthesis; coproporphyrinogen-III from 5-aminolevulinate: step 1/4.</text>
</comment>
<sequence length="327" mass="35971">MTSFEMPRRPRRLRANGHIRDLVRETHLRRDDLIMPVFISHGTNIHREIPSMPGIFQHSLDTLDRELDAICQAGLSRVILFGIPQAKDAVGSDAFDDQGGIIQRAVRHIKTHYPQLYVITDVCFCEYTDHGHCGVLSEEGRLLNDPTLANLQRQTLSHARAGADMLAPSGMIDGMIGAMRQALDAGGHHDLPLMSYAVKYASAFYGPFRDAVDSAPQSGDRRAYQMDPANAREALIEAALDVEEGADILMVKPALAYLDIVASIRANFDLPVAAYNVSGEYSMVKAAAARGWVDERALATEKLLSMKRAGADIIITYFARDLAGELP</sequence>
<keyword evidence="6 13" id="KW-0456">Lyase</keyword>
<keyword evidence="11" id="KW-0479">Metal-binding</keyword>
<evidence type="ECO:0000256" key="5">
    <source>
        <dbReference type="ARBA" id="ARBA00023133"/>
    </source>
</evidence>
<dbReference type="Proteomes" id="UP000249169">
    <property type="component" value="Unassembled WGS sequence"/>
</dbReference>
<dbReference type="InterPro" id="IPR001731">
    <property type="entry name" value="ALAD"/>
</dbReference>
<accession>A0A328CA58</accession>
<comment type="similarity">
    <text evidence="2 14">Belongs to the ALAD family.</text>
</comment>
<dbReference type="PANTHER" id="PTHR11458">
    <property type="entry name" value="DELTA-AMINOLEVULINIC ACID DEHYDRATASE"/>
    <property type="match status" value="1"/>
</dbReference>
<evidence type="ECO:0000256" key="6">
    <source>
        <dbReference type="ARBA" id="ARBA00023239"/>
    </source>
</evidence>
<dbReference type="SMART" id="SM01004">
    <property type="entry name" value="ALAD"/>
    <property type="match status" value="1"/>
</dbReference>
<feature type="active site" description="Schiff-base intermediate with substrate" evidence="9">
    <location>
        <position position="252"/>
    </location>
</feature>
<dbReference type="PANTHER" id="PTHR11458:SF0">
    <property type="entry name" value="DELTA-AMINOLEVULINIC ACID DEHYDRATASE"/>
    <property type="match status" value="1"/>
</dbReference>
<dbReference type="EMBL" id="QHKO01000001">
    <property type="protein sequence ID" value="RAL25355.1"/>
    <property type="molecule type" value="Genomic_DNA"/>
</dbReference>
<evidence type="ECO:0000313" key="16">
    <source>
        <dbReference type="Proteomes" id="UP000249169"/>
    </source>
</evidence>
<evidence type="ECO:0000256" key="9">
    <source>
        <dbReference type="PIRSR" id="PIRSR001415-1"/>
    </source>
</evidence>
<dbReference type="EC" id="4.2.1.24" evidence="3 13"/>
<proteinExistence type="inferred from homology"/>
<keyword evidence="16" id="KW-1185">Reference proteome</keyword>
<feature type="binding site" evidence="11">
    <location>
        <position position="133"/>
    </location>
    <ligand>
        <name>Zn(2+)</name>
        <dbReference type="ChEBI" id="CHEBI:29105"/>
        <note>catalytic</note>
    </ligand>
</feature>
<feature type="binding site" evidence="10">
    <location>
        <position position="317"/>
    </location>
    <ligand>
        <name>5-aminolevulinate</name>
        <dbReference type="ChEBI" id="CHEBI:356416"/>
        <label>2</label>
    </ligand>
</feature>
<comment type="caution">
    <text evidence="15">The sequence shown here is derived from an EMBL/GenBank/DDBJ whole genome shotgun (WGS) entry which is preliminary data.</text>
</comment>
<evidence type="ECO:0000256" key="11">
    <source>
        <dbReference type="PIRSR" id="PIRSR001415-3"/>
    </source>
</evidence>
<dbReference type="GO" id="GO:0004655">
    <property type="term" value="F:porphobilinogen synthase activity"/>
    <property type="evidence" value="ECO:0007669"/>
    <property type="project" value="UniProtKB-EC"/>
</dbReference>
<dbReference type="NCBIfam" id="NF006762">
    <property type="entry name" value="PRK09283.1"/>
    <property type="match status" value="1"/>
</dbReference>
<dbReference type="Pfam" id="PF00490">
    <property type="entry name" value="ALAD"/>
    <property type="match status" value="1"/>
</dbReference>
<dbReference type="Gene3D" id="3.20.20.70">
    <property type="entry name" value="Aldolase class I"/>
    <property type="match status" value="1"/>
</dbReference>
<organism evidence="15 16">
    <name type="scientific">Lujinxingia litoralis</name>
    <dbReference type="NCBI Taxonomy" id="2211119"/>
    <lineage>
        <taxon>Bacteria</taxon>
        <taxon>Deltaproteobacteria</taxon>
        <taxon>Bradymonadales</taxon>
        <taxon>Lujinxingiaceae</taxon>
        <taxon>Lujinxingia</taxon>
    </lineage>
</organism>
<evidence type="ECO:0000256" key="4">
    <source>
        <dbReference type="ARBA" id="ARBA00020771"/>
    </source>
</evidence>
<feature type="binding site" evidence="10">
    <location>
        <position position="221"/>
    </location>
    <ligand>
        <name>5-aminolevulinate</name>
        <dbReference type="ChEBI" id="CHEBI:356416"/>
        <label>1</label>
    </ligand>
</feature>
<dbReference type="SUPFAM" id="SSF51569">
    <property type="entry name" value="Aldolase"/>
    <property type="match status" value="1"/>
</dbReference>
<evidence type="ECO:0000256" key="12">
    <source>
        <dbReference type="PIRSR" id="PIRSR001415-5"/>
    </source>
</evidence>
<comment type="subunit">
    <text evidence="13">Homooctamer.</text>
</comment>
<evidence type="ECO:0000313" key="15">
    <source>
        <dbReference type="EMBL" id="RAL25355.1"/>
    </source>
</evidence>
<feature type="binding site" evidence="12">
    <location>
        <position position="237"/>
    </location>
    <ligand>
        <name>Mg(2+)</name>
        <dbReference type="ChEBI" id="CHEBI:18420"/>
    </ligand>
</feature>
<dbReference type="UniPathway" id="UPA00251">
    <property type="reaction ID" value="UER00318"/>
</dbReference>
<dbReference type="FunFam" id="3.20.20.70:FF:000019">
    <property type="entry name" value="Delta-aminolevulinic acid dehydratase"/>
    <property type="match status" value="1"/>
</dbReference>
<evidence type="ECO:0000256" key="8">
    <source>
        <dbReference type="ARBA" id="ARBA00047651"/>
    </source>
</evidence>
<keyword evidence="7 13" id="KW-0627">Porphyrin biosynthesis</keyword>
<dbReference type="InterPro" id="IPR030656">
    <property type="entry name" value="ALAD_AS"/>
</dbReference>
<dbReference type="CDD" id="cd00384">
    <property type="entry name" value="ALAD_PBGS"/>
    <property type="match status" value="1"/>
</dbReference>
<dbReference type="OrthoDB" id="9805001at2"/>
<reference evidence="15 16" key="1">
    <citation type="submission" date="2018-05" db="EMBL/GenBank/DDBJ databases">
        <title>Lujinxingia marina gen. nov. sp. nov., a new facultative anaerobic member of the class Deltaproteobacteria, and proposal of Lujinxingaceae fam. nov.</title>
        <authorList>
            <person name="Li C.-M."/>
        </authorList>
    </citation>
    <scope>NUCLEOTIDE SEQUENCE [LARGE SCALE GENOMIC DNA]</scope>
    <source>
        <strain evidence="15 16">B210</strain>
    </source>
</reference>
<comment type="catalytic activity">
    <reaction evidence="8 13">
        <text>2 5-aminolevulinate = porphobilinogen + 2 H2O + H(+)</text>
        <dbReference type="Rhea" id="RHEA:24064"/>
        <dbReference type="ChEBI" id="CHEBI:15377"/>
        <dbReference type="ChEBI" id="CHEBI:15378"/>
        <dbReference type="ChEBI" id="CHEBI:58126"/>
        <dbReference type="ChEBI" id="CHEBI:356416"/>
        <dbReference type="EC" id="4.2.1.24"/>
    </reaction>
</comment>
<keyword evidence="11" id="KW-0862">Zinc</keyword>
<keyword evidence="5" id="KW-0350">Heme biosynthesis</keyword>
<feature type="binding site" evidence="11">
    <location>
        <position position="123"/>
    </location>
    <ligand>
        <name>Zn(2+)</name>
        <dbReference type="ChEBI" id="CHEBI:29105"/>
        <note>catalytic</note>
    </ligand>
</feature>
<evidence type="ECO:0000256" key="1">
    <source>
        <dbReference type="ARBA" id="ARBA00004694"/>
    </source>
</evidence>